<sequence>MQTKQIVARVRELAQPLCEERGVSLWDVTFEKEGQKHFLTVFIDSEAGVFIEDCEAVSRGLDPLLEAREFDSLPAYTLCVSSAGLERRLVRPEHFAWAMGKKVEAGFYKARQGARSLVGELAGYDGETLELIADGQKESIPMAEVASVRLFFEM</sequence>
<gene>
    <name evidence="3" type="primary">rimP</name>
    <name evidence="6" type="ORF">IAB67_07310</name>
</gene>
<evidence type="ECO:0000256" key="3">
    <source>
        <dbReference type="HAMAP-Rule" id="MF_01077"/>
    </source>
</evidence>
<dbReference type="Pfam" id="PF02576">
    <property type="entry name" value="RimP_N"/>
    <property type="match status" value="1"/>
</dbReference>
<protein>
    <recommendedName>
        <fullName evidence="3">Ribosome maturation factor RimP</fullName>
    </recommendedName>
</protein>
<keyword evidence="2 3" id="KW-0690">Ribosome biogenesis</keyword>
<dbReference type="PANTHER" id="PTHR33867:SF1">
    <property type="entry name" value="RIBOSOME MATURATION FACTOR RIMP"/>
    <property type="match status" value="1"/>
</dbReference>
<dbReference type="AlphaFoldDB" id="A0A9D1IXR8"/>
<keyword evidence="1 3" id="KW-0963">Cytoplasm</keyword>
<evidence type="ECO:0000256" key="2">
    <source>
        <dbReference type="ARBA" id="ARBA00022517"/>
    </source>
</evidence>
<dbReference type="InterPro" id="IPR035956">
    <property type="entry name" value="RimP_N_sf"/>
</dbReference>
<dbReference type="HAMAP" id="MF_01077">
    <property type="entry name" value="RimP"/>
    <property type="match status" value="1"/>
</dbReference>
<dbReference type="InterPro" id="IPR036847">
    <property type="entry name" value="RimP_C_sf"/>
</dbReference>
<comment type="similarity">
    <text evidence="3">Belongs to the RimP family.</text>
</comment>
<dbReference type="InterPro" id="IPR028989">
    <property type="entry name" value="RimP_N"/>
</dbReference>
<accession>A0A9D1IXR8</accession>
<dbReference type="InterPro" id="IPR028998">
    <property type="entry name" value="RimP_C"/>
</dbReference>
<dbReference type="Gene3D" id="3.30.300.70">
    <property type="entry name" value="RimP-like superfamily, N-terminal"/>
    <property type="match status" value="1"/>
</dbReference>
<evidence type="ECO:0000256" key="1">
    <source>
        <dbReference type="ARBA" id="ARBA00022490"/>
    </source>
</evidence>
<dbReference type="Gene3D" id="2.30.30.180">
    <property type="entry name" value="Ribosome maturation factor RimP, C-terminal domain"/>
    <property type="match status" value="1"/>
</dbReference>
<proteinExistence type="inferred from homology"/>
<organism evidence="6 7">
    <name type="scientific">Candidatus Ventrousia excrementavium</name>
    <dbReference type="NCBI Taxonomy" id="2840961"/>
    <lineage>
        <taxon>Bacteria</taxon>
        <taxon>Bacillati</taxon>
        <taxon>Bacillota</taxon>
        <taxon>Clostridia</taxon>
        <taxon>Eubacteriales</taxon>
        <taxon>Clostridiaceae</taxon>
        <taxon>Clostridiaceae incertae sedis</taxon>
        <taxon>Candidatus Ventrousia</taxon>
    </lineage>
</organism>
<dbReference type="SUPFAM" id="SSF74942">
    <property type="entry name" value="YhbC-like, C-terminal domain"/>
    <property type="match status" value="1"/>
</dbReference>
<evidence type="ECO:0000313" key="6">
    <source>
        <dbReference type="EMBL" id="HIU44084.1"/>
    </source>
</evidence>
<dbReference type="Pfam" id="PF17384">
    <property type="entry name" value="DUF150_C"/>
    <property type="match status" value="1"/>
</dbReference>
<comment type="subcellular location">
    <subcellularLocation>
        <location evidence="3">Cytoplasm</location>
    </subcellularLocation>
</comment>
<dbReference type="CDD" id="cd01734">
    <property type="entry name" value="YlxS_C"/>
    <property type="match status" value="1"/>
</dbReference>
<feature type="domain" description="Ribosome maturation factor RimP N-terminal" evidence="4">
    <location>
        <begin position="14"/>
        <end position="86"/>
    </location>
</feature>
<evidence type="ECO:0000313" key="7">
    <source>
        <dbReference type="Proteomes" id="UP000824073"/>
    </source>
</evidence>
<comment type="caution">
    <text evidence="6">The sequence shown here is derived from an EMBL/GenBank/DDBJ whole genome shotgun (WGS) entry which is preliminary data.</text>
</comment>
<reference evidence="6" key="2">
    <citation type="journal article" date="2021" name="PeerJ">
        <title>Extensive microbial diversity within the chicken gut microbiome revealed by metagenomics and culture.</title>
        <authorList>
            <person name="Gilroy R."/>
            <person name="Ravi A."/>
            <person name="Getino M."/>
            <person name="Pursley I."/>
            <person name="Horton D.L."/>
            <person name="Alikhan N.F."/>
            <person name="Baker D."/>
            <person name="Gharbi K."/>
            <person name="Hall N."/>
            <person name="Watson M."/>
            <person name="Adriaenssens E.M."/>
            <person name="Foster-Nyarko E."/>
            <person name="Jarju S."/>
            <person name="Secka A."/>
            <person name="Antonio M."/>
            <person name="Oren A."/>
            <person name="Chaudhuri R.R."/>
            <person name="La Ragione R."/>
            <person name="Hildebrand F."/>
            <person name="Pallen M.J."/>
        </authorList>
    </citation>
    <scope>NUCLEOTIDE SEQUENCE</scope>
    <source>
        <strain evidence="6">CHK191-8634</strain>
    </source>
</reference>
<evidence type="ECO:0000259" key="4">
    <source>
        <dbReference type="Pfam" id="PF02576"/>
    </source>
</evidence>
<dbReference type="GO" id="GO:0006412">
    <property type="term" value="P:translation"/>
    <property type="evidence" value="ECO:0007669"/>
    <property type="project" value="TreeGrafter"/>
</dbReference>
<dbReference type="InterPro" id="IPR003728">
    <property type="entry name" value="Ribosome_maturation_RimP"/>
</dbReference>
<dbReference type="GO" id="GO:0005829">
    <property type="term" value="C:cytosol"/>
    <property type="evidence" value="ECO:0007669"/>
    <property type="project" value="TreeGrafter"/>
</dbReference>
<feature type="domain" description="Ribosome maturation factor RimP C-terminal" evidence="5">
    <location>
        <begin position="89"/>
        <end position="153"/>
    </location>
</feature>
<dbReference type="EMBL" id="DVMR01000057">
    <property type="protein sequence ID" value="HIU44084.1"/>
    <property type="molecule type" value="Genomic_DNA"/>
</dbReference>
<dbReference type="SUPFAM" id="SSF75420">
    <property type="entry name" value="YhbC-like, N-terminal domain"/>
    <property type="match status" value="1"/>
</dbReference>
<reference evidence="6" key="1">
    <citation type="submission" date="2020-10" db="EMBL/GenBank/DDBJ databases">
        <authorList>
            <person name="Gilroy R."/>
        </authorList>
    </citation>
    <scope>NUCLEOTIDE SEQUENCE</scope>
    <source>
        <strain evidence="6">CHK191-8634</strain>
    </source>
</reference>
<dbReference type="Proteomes" id="UP000824073">
    <property type="component" value="Unassembled WGS sequence"/>
</dbReference>
<comment type="function">
    <text evidence="3">Required for maturation of 30S ribosomal subunits.</text>
</comment>
<name>A0A9D1IXR8_9CLOT</name>
<dbReference type="PANTHER" id="PTHR33867">
    <property type="entry name" value="RIBOSOME MATURATION FACTOR RIMP"/>
    <property type="match status" value="1"/>
</dbReference>
<dbReference type="GO" id="GO:0000028">
    <property type="term" value="P:ribosomal small subunit assembly"/>
    <property type="evidence" value="ECO:0007669"/>
    <property type="project" value="TreeGrafter"/>
</dbReference>
<evidence type="ECO:0000259" key="5">
    <source>
        <dbReference type="Pfam" id="PF17384"/>
    </source>
</evidence>